<evidence type="ECO:0000256" key="7">
    <source>
        <dbReference type="ARBA" id="ARBA00023014"/>
    </source>
</evidence>
<evidence type="ECO:0000256" key="6">
    <source>
        <dbReference type="ARBA" id="ARBA00023004"/>
    </source>
</evidence>
<dbReference type="GO" id="GO:0016853">
    <property type="term" value="F:isomerase activity"/>
    <property type="evidence" value="ECO:0007669"/>
    <property type="project" value="UniProtKB-KW"/>
</dbReference>
<feature type="binding site" evidence="9">
    <location>
        <position position="106"/>
    </location>
    <ligand>
        <name>[4Fe-4S] cluster</name>
        <dbReference type="ChEBI" id="CHEBI:49883"/>
        <note>4Fe-4S-S-AdoMet</note>
    </ligand>
</feature>
<evidence type="ECO:0000256" key="10">
    <source>
        <dbReference type="PIRSR" id="PIRSR603739-50"/>
    </source>
</evidence>
<dbReference type="Proteomes" id="UP000034705">
    <property type="component" value="Unassembled WGS sequence"/>
</dbReference>
<dbReference type="SFLD" id="SFLDS00029">
    <property type="entry name" value="Radical_SAM"/>
    <property type="match status" value="1"/>
</dbReference>
<evidence type="ECO:0000256" key="2">
    <source>
        <dbReference type="ARBA" id="ARBA00022485"/>
    </source>
</evidence>
<sequence length="344" mass="39225">MESWQRELQQSIRTPEELRTLFSWLTEGDIDAQQLFPVSITPHTIKLVKNADPSNPLVRMCLPSAQECVVSDHEREDPLCEKNHTPVPGLLHRYSDRVLLLVTSACAQHCRFCFRRCLKSTMTQGTDIPSAIKYLHAHPEVKEVILSGGDPLMLTDDLLESWCQTLCEVPTIERLRIHTRIPVVLPSRITPSFLEQCHRMHTKLPLTIVTHFNHPKELAQENRLILERLQGTGITLKNQSVLLRGVNDDATTLITLFQSLSTLGVENYYLHQLDPACGTRHFYVPIEKGKELMTQIRSQYPSLQLPRYVADIPSLGGKKDLEQEEVVEESPGVYRLSSFAHLLR</sequence>
<organism evidence="12 13">
    <name type="scientific">Candidatus Uhrbacteria bacterium GW2011_GWF2_46_218</name>
    <dbReference type="NCBI Taxonomy" id="1619001"/>
    <lineage>
        <taxon>Bacteria</taxon>
        <taxon>Candidatus Uhriibacteriota</taxon>
    </lineage>
</organism>
<keyword evidence="7 9" id="KW-0411">Iron-sulfur</keyword>
<dbReference type="InterPro" id="IPR013785">
    <property type="entry name" value="Aldolase_TIM"/>
</dbReference>
<evidence type="ECO:0000256" key="9">
    <source>
        <dbReference type="PIRSR" id="PIRSR004911-1"/>
    </source>
</evidence>
<evidence type="ECO:0000256" key="5">
    <source>
        <dbReference type="ARBA" id="ARBA00022898"/>
    </source>
</evidence>
<feature type="binding site" evidence="9">
    <location>
        <position position="113"/>
    </location>
    <ligand>
        <name>[4Fe-4S] cluster</name>
        <dbReference type="ChEBI" id="CHEBI:49883"/>
        <note>4Fe-4S-S-AdoMet</note>
    </ligand>
</feature>
<dbReference type="PANTHER" id="PTHR30538">
    <property type="entry name" value="LYSINE 2,3-AMINOMUTASE-RELATED"/>
    <property type="match status" value="1"/>
</dbReference>
<feature type="domain" description="Radical SAM core" evidence="11">
    <location>
        <begin position="92"/>
        <end position="318"/>
    </location>
</feature>
<gene>
    <name evidence="12" type="ORF">UX45_C0017G0012</name>
</gene>
<proteinExistence type="predicted"/>
<dbReference type="InterPro" id="IPR007197">
    <property type="entry name" value="rSAM"/>
</dbReference>
<evidence type="ECO:0000256" key="3">
    <source>
        <dbReference type="ARBA" id="ARBA00022691"/>
    </source>
</evidence>
<dbReference type="AlphaFoldDB" id="A0A0G1PI41"/>
<keyword evidence="8" id="KW-0413">Isomerase</keyword>
<dbReference type="GO" id="GO:0046872">
    <property type="term" value="F:metal ion binding"/>
    <property type="evidence" value="ECO:0007669"/>
    <property type="project" value="UniProtKB-KW"/>
</dbReference>
<comment type="caution">
    <text evidence="12">The sequence shown here is derived from an EMBL/GenBank/DDBJ whole genome shotgun (WGS) entry which is preliminary data.</text>
</comment>
<evidence type="ECO:0000259" key="11">
    <source>
        <dbReference type="PROSITE" id="PS51918"/>
    </source>
</evidence>
<keyword evidence="2 9" id="KW-0004">4Fe-4S</keyword>
<keyword evidence="4 9" id="KW-0479">Metal-binding</keyword>
<dbReference type="PATRIC" id="fig|1619001.3.peg.749"/>
<dbReference type="CDD" id="cd01335">
    <property type="entry name" value="Radical_SAM"/>
    <property type="match status" value="1"/>
</dbReference>
<name>A0A0G1PI41_9BACT</name>
<feature type="modified residue" description="N6-(pyridoxal phosphate)lysine" evidence="10">
    <location>
        <position position="318"/>
    </location>
</feature>
<keyword evidence="5 10" id="KW-0663">Pyridoxal phosphate</keyword>
<dbReference type="InterPro" id="IPR003739">
    <property type="entry name" value="Lys_aminomutase/Glu_NH3_mut"/>
</dbReference>
<keyword evidence="3" id="KW-0949">S-adenosyl-L-methionine</keyword>
<accession>A0A0G1PI41</accession>
<dbReference type="PROSITE" id="PS51918">
    <property type="entry name" value="RADICAL_SAM"/>
    <property type="match status" value="1"/>
</dbReference>
<evidence type="ECO:0000256" key="8">
    <source>
        <dbReference type="ARBA" id="ARBA00023235"/>
    </source>
</evidence>
<evidence type="ECO:0000313" key="12">
    <source>
        <dbReference type="EMBL" id="KKU32431.1"/>
    </source>
</evidence>
<evidence type="ECO:0000313" key="13">
    <source>
        <dbReference type="Proteomes" id="UP000034705"/>
    </source>
</evidence>
<feature type="binding site" evidence="9">
    <location>
        <position position="110"/>
    </location>
    <ligand>
        <name>[4Fe-4S] cluster</name>
        <dbReference type="ChEBI" id="CHEBI:49883"/>
        <note>4Fe-4S-S-AdoMet</note>
    </ligand>
</feature>
<dbReference type="SUPFAM" id="SSF102114">
    <property type="entry name" value="Radical SAM enzymes"/>
    <property type="match status" value="1"/>
</dbReference>
<dbReference type="PANTHER" id="PTHR30538:SF1">
    <property type="entry name" value="L-LYSINE 2,3-AMINOMUTASE"/>
    <property type="match status" value="1"/>
</dbReference>
<comment type="cofactor">
    <cofactor evidence="1 10">
        <name>pyridoxal 5'-phosphate</name>
        <dbReference type="ChEBI" id="CHEBI:597326"/>
    </cofactor>
</comment>
<dbReference type="PIRSF" id="PIRSF004911">
    <property type="entry name" value="DUF160"/>
    <property type="match status" value="1"/>
</dbReference>
<dbReference type="NCBIfam" id="TIGR00238">
    <property type="entry name" value="KamA family radical SAM protein"/>
    <property type="match status" value="1"/>
</dbReference>
<dbReference type="GO" id="GO:0051539">
    <property type="term" value="F:4 iron, 4 sulfur cluster binding"/>
    <property type="evidence" value="ECO:0007669"/>
    <property type="project" value="UniProtKB-KW"/>
</dbReference>
<dbReference type="EMBL" id="LCMG01000017">
    <property type="protein sequence ID" value="KKU32431.1"/>
    <property type="molecule type" value="Genomic_DNA"/>
</dbReference>
<dbReference type="Gene3D" id="3.20.20.70">
    <property type="entry name" value="Aldolase class I"/>
    <property type="match status" value="1"/>
</dbReference>
<keyword evidence="6" id="KW-0408">Iron</keyword>
<reference evidence="12 13" key="1">
    <citation type="journal article" date="2015" name="Nature">
        <title>rRNA introns, odd ribosomes, and small enigmatic genomes across a large radiation of phyla.</title>
        <authorList>
            <person name="Brown C.T."/>
            <person name="Hug L.A."/>
            <person name="Thomas B.C."/>
            <person name="Sharon I."/>
            <person name="Castelle C.J."/>
            <person name="Singh A."/>
            <person name="Wilkins M.J."/>
            <person name="Williams K.H."/>
            <person name="Banfield J.F."/>
        </authorList>
    </citation>
    <scope>NUCLEOTIDE SEQUENCE [LARGE SCALE GENOMIC DNA]</scope>
</reference>
<dbReference type="SFLD" id="SFLDG01070">
    <property type="entry name" value="PLP-dependent"/>
    <property type="match status" value="1"/>
</dbReference>
<evidence type="ECO:0000256" key="4">
    <source>
        <dbReference type="ARBA" id="ARBA00022723"/>
    </source>
</evidence>
<protein>
    <submittedName>
        <fullName evidence="12">L-lysine 2,3-aminomutase</fullName>
    </submittedName>
</protein>
<evidence type="ECO:0000256" key="1">
    <source>
        <dbReference type="ARBA" id="ARBA00001933"/>
    </source>
</evidence>
<dbReference type="InterPro" id="IPR058240">
    <property type="entry name" value="rSAM_sf"/>
</dbReference>